<dbReference type="InterPro" id="IPR029063">
    <property type="entry name" value="SAM-dependent_MTases_sf"/>
</dbReference>
<evidence type="ECO:0000313" key="2">
    <source>
        <dbReference type="EMBL" id="APJ04313.1"/>
    </source>
</evidence>
<protein>
    <recommendedName>
        <fullName evidence="4">Methyltransferase domain-containing protein</fullName>
    </recommendedName>
</protein>
<accession>A0A1L4D280</accession>
<feature type="coiled-coil region" evidence="1">
    <location>
        <begin position="357"/>
        <end position="384"/>
    </location>
</feature>
<sequence>MIIENNLSEKIFIRNLKDLKEIGCILESQWIEIQNGLAFSQLIIIDSFFKFSDFVNYIRNFFIKSNYHWGVHYYICESHSEFQIISFSNQNKGYLEKISKDYDLFLLNLHDNLYIKESLRSEIKSLKNFEFSTPTFISKDNFILQGDLNNSIIISDLFESKINVNEYNFFEAVHPAYSYQVVRIFNYLKKNNLLSTRFVDIGTGPGTALQMLLEILPSYSKIDVVEPSPVAFSYLKDRFKNNYFINLIQKSFLEYHPDYPLKLAISVGSSHHFNTYFLLQHAYKILDKEGYLIISDEFISPFHSVLERKKNLISHHMGYICDLMSLSIDILNLPISCYDDEIELIRLSNNTYPKIKLNILTDNLEISEKMCRELLNKLNHLIDEKMFLSNTFISYYRLCYLELQALVAGLDYIVECKTYVENLICMAEDIGFICDYHEKIYATSSGCKYQSGTHIVCFKKN</sequence>
<dbReference type="CDD" id="cd02440">
    <property type="entry name" value="AdoMet_MTases"/>
    <property type="match status" value="1"/>
</dbReference>
<proteinExistence type="predicted"/>
<evidence type="ECO:0000256" key="1">
    <source>
        <dbReference type="SAM" id="Coils"/>
    </source>
</evidence>
<name>A0A1L4D280_9BACT</name>
<dbReference type="Gene3D" id="3.40.50.150">
    <property type="entry name" value="Vaccinia Virus protein VP39"/>
    <property type="match status" value="1"/>
</dbReference>
<gene>
    <name evidence="2" type="ORF">AXG55_10505</name>
</gene>
<evidence type="ECO:0000313" key="3">
    <source>
        <dbReference type="Proteomes" id="UP000184731"/>
    </source>
</evidence>
<keyword evidence="1" id="KW-0175">Coiled coil</keyword>
<dbReference type="KEGG" id="saqi:AXG55_10505"/>
<dbReference type="SUPFAM" id="SSF53335">
    <property type="entry name" value="S-adenosyl-L-methionine-dependent methyltransferases"/>
    <property type="match status" value="1"/>
</dbReference>
<dbReference type="EMBL" id="CP017834">
    <property type="protein sequence ID" value="APJ04313.1"/>
    <property type="molecule type" value="Genomic_DNA"/>
</dbReference>
<dbReference type="RefSeq" id="WP_148698070.1">
    <property type="nucleotide sequence ID" value="NZ_CP017834.1"/>
</dbReference>
<dbReference type="STRING" id="1915309.AXG55_10505"/>
<dbReference type="Proteomes" id="UP000184731">
    <property type="component" value="Chromosome"/>
</dbReference>
<dbReference type="AlphaFoldDB" id="A0A1L4D280"/>
<reference evidence="2 3" key="1">
    <citation type="submission" date="2016-10" db="EMBL/GenBank/DDBJ databases">
        <title>Silvanigrella aquatica sp. nov., isolated from a freshwater lake located in the Black Forest, Germany, description of Silvanigrellaceae fam. nov., Silvanigrellales ord. nov., reclassification of the order Bdellovibrionales in the class Oligoflexia, reclassification of the families Bacteriovoracaceae and Halobacteriovoraceae in the new order Bacteriovoracales ord. nov., and reclassification of the family Pseudobacteriovoracaceae in the order Oligoflexiales.</title>
        <authorList>
            <person name="Hahn M.W."/>
            <person name="Schmidt J."/>
            <person name="Koll U."/>
            <person name="Rohde M."/>
            <person name="Verbag S."/>
            <person name="Pitt A."/>
            <person name="Nakai R."/>
            <person name="Naganuma T."/>
            <person name="Lang E."/>
        </authorList>
    </citation>
    <scope>NUCLEOTIDE SEQUENCE [LARGE SCALE GENOMIC DNA]</scope>
    <source>
        <strain evidence="2 3">MWH-Nonnen-W8red</strain>
    </source>
</reference>
<keyword evidence="3" id="KW-1185">Reference proteome</keyword>
<organism evidence="2 3">
    <name type="scientific">Silvanigrella aquatica</name>
    <dbReference type="NCBI Taxonomy" id="1915309"/>
    <lineage>
        <taxon>Bacteria</taxon>
        <taxon>Pseudomonadati</taxon>
        <taxon>Bdellovibrionota</taxon>
        <taxon>Oligoflexia</taxon>
        <taxon>Silvanigrellales</taxon>
        <taxon>Silvanigrellaceae</taxon>
        <taxon>Silvanigrella</taxon>
    </lineage>
</organism>
<evidence type="ECO:0008006" key="4">
    <source>
        <dbReference type="Google" id="ProtNLM"/>
    </source>
</evidence>
<dbReference type="OrthoDB" id="189170at2"/>